<dbReference type="Pfam" id="PF00630">
    <property type="entry name" value="Filamin"/>
    <property type="match status" value="10"/>
</dbReference>
<reference evidence="5" key="1">
    <citation type="submission" date="2021-02" db="EMBL/GenBank/DDBJ databases">
        <authorList>
            <person name="Nowell W R."/>
        </authorList>
    </citation>
    <scope>NUCLEOTIDE SEQUENCE</scope>
</reference>
<gene>
    <name evidence="5" type="ORF">EDS130_LOCUS17405</name>
</gene>
<dbReference type="PANTHER" id="PTHR38537">
    <property type="entry name" value="JITTERBUG, ISOFORM N"/>
    <property type="match status" value="1"/>
</dbReference>
<feature type="repeat" description="Filamin" evidence="3">
    <location>
        <begin position="110"/>
        <end position="187"/>
    </location>
</feature>
<feature type="repeat" description="Filamin" evidence="3">
    <location>
        <begin position="219"/>
        <end position="276"/>
    </location>
</feature>
<feature type="repeat" description="Filamin" evidence="3">
    <location>
        <begin position="735"/>
        <end position="819"/>
    </location>
</feature>
<name>A0A814KJW1_ADIRI</name>
<feature type="repeat" description="Filamin" evidence="3">
    <location>
        <begin position="1007"/>
        <end position="1086"/>
    </location>
</feature>
<feature type="region of interest" description="Disordered" evidence="4">
    <location>
        <begin position="1082"/>
        <end position="1119"/>
    </location>
</feature>
<dbReference type="InterPro" id="IPR017868">
    <property type="entry name" value="Filamin/ABP280_repeat-like"/>
</dbReference>
<feature type="compositionally biased region" description="Polar residues" evidence="4">
    <location>
        <begin position="1513"/>
        <end position="1527"/>
    </location>
</feature>
<sequence>MFVRRLKIRDQPINIFGDGLYQAQVNVQTSVIIDARSSYNPTDEVKIVILPSERSDLVEVVNQGDGIWTINYIPYEIGEMQLMIYLAEKLIHQYPYRINVFDINQVNISNLTNGHMNQVVRFSIDTIRAGIGQLEVFVQDGQVLCNAISYGNSQFDVSFLPRQTGLHKIDIRFNGLTIPGSPFSCQIDELQRMIVSNHLTNVHVGHPASFDICNQSLSFDINITAPSSRSVPFQHSQLNTNETRIDYMLNEIGLHRVDVRSSRKMEIYGSPFILQSFDTNRIVVSEIPRFIIYNQPAEFTIDALKAGEGQLEVAINNGQVPNKVKSLGKCKFHFTFLPTSNNLHQLSVKFNGRDVPGFPKECHVITADDIKIHGPGLSQVLLGAQTWFTIDTSHGSSSNIDVTVFSPTGESTTPSTLLTIAGLRVDWTPTEIGTYRIHVKLDGKLIPASPFYVKCYDPKKVLVTPTTNDSAIGKPTKFRIDASMAGEGNLEISVNYSGQNIPNDVNPTGKSCYEVQFIPHKAMTHYCNILFNGELVPGSPFPVNVMENQRVTAMGKGLGSNPINIPTSFTVVTQNDDVGKLKCSIKGPNDHLISCITTKIDPNRYEVTYTPDRVGEFHIDVLHDDIPIDGSPFTSQSYDINKIKTFDFPSSTTVSTPTSFIIDATDSGAGNLEIAISRDGKNIPNYVQNEGGARFRVNFLPDKPCAHYIRIKLNGIHIHGSPFICNVFSSELTFENYEYASINKRTSLVIKPKTHSMFNPNIHVEIVTPAGKKLKSKIEKLSPKLYTIAFVPTEIGDHEIRFYHDEEKKLIMTKLNCQVYDISKIRVSDLPLAVPHEPCKFTINTTDAGNGVLSVRIKQKEDVRPHEQTRISKHVYEISFVPDTTEECTVQIAYNGETNSQTLTVPVKTDSEQVRVSSIPPGIVGQPITFTVDVADVNLLTILITETHSGRVVTHSMTSRSNDKRHYEVSFVPTIPRQHTVAVTYDEKLISTYHVDVCNVNRIRVSSISDGFIGVPSVFSVDTHGAGEGHLEVTISDGRRTLPAELKSVQARKFDIAFVPESRGTHSISIAFNGIPIEGSPFTMNIQDKPPTDDSISDARDDDGEEDNYEEDGDENGDHEFLIGGQLEGTKVGEVAWLICESTLTDTYEDFNLFVLDPDEIMIKHTRIQDSGGRWRIEFEPVKAGSYSIQTDVDDSQLILATMDILPLEYERNVYGERIVHPNVANFISINCKNDDMKVKLRCSNGDEFPIEIEKDPTEWKIYFTLTEIDYYQLSVTNDSNEQIFDIHCVAEEIDVLRNGGVEDITRIIVDQSKIIADDVNVIVKDPLAHTIPAAFYRNLNRDLVIEYIPVRTEVHEVFIRTQNNLFDICPIRVMAFRAKNTFDPVLRVQVKELLEHTFHGVIDNDNKLEISITDPFDKPIPFQHSKNENGELKISLSPVRVGTHWIRITNDESDSFALLPIFAFDDDYVPLSPVATPSPNDKFVLNQNSINNNTTDSFSLVRELAAIHEVTENSSSASAPQTQRQASPEKENTSQVVPNGREASPVSIEEPSTKVEVLDMADLIDPGVRITSKFSLKDPNDEFKVQICDANDENIPCKAENLPDGRKYISYEPLVVGPVKIHISKGTEPLIGSPLLVHAFDPSSIQIMNFPTKIYKNSMNSFLIDPTLAGKGSLKIIIKDPSNRSLPITVQKQSNHQIVVQFEPIVSGLHSISILFNRISILDTTFQVLAENTEEPSAGKIARLSEIEQRGRSIFSKHELLILAQQQEKTHTIQSFASKSTETTVLPKESIVIEEHPQTSNKVEDIHQPKSQTIQLTDAEIRRFHLLKEKFERGEPIDVVFDPRRYPFKIILQRAYPVVNDDIHLIIDLPHVVYVNIIKDTMKIPLQAARRNDDKFLLKFRPTFEGDYLILLKNYMGQPMLDCPYVFPVYNPDAVQLEPFNHFQPINKCHFICNIDNVDQGKFFIMVFDPLKPLKIPGHVSNLSGV</sequence>
<accession>A0A814KJW1</accession>
<dbReference type="PANTHER" id="PTHR38537:SF8">
    <property type="entry name" value="FILAMIN-A"/>
    <property type="match status" value="1"/>
</dbReference>
<dbReference type="InterPro" id="IPR014756">
    <property type="entry name" value="Ig_E-set"/>
</dbReference>
<dbReference type="InterPro" id="IPR013783">
    <property type="entry name" value="Ig-like_fold"/>
</dbReference>
<feature type="repeat" description="Filamin" evidence="3">
    <location>
        <begin position="904"/>
        <end position="990"/>
    </location>
</feature>
<evidence type="ECO:0000313" key="6">
    <source>
        <dbReference type="Proteomes" id="UP000663852"/>
    </source>
</evidence>
<comment type="caution">
    <text evidence="5">The sequence shown here is derived from an EMBL/GenBank/DDBJ whole genome shotgun (WGS) entry which is preliminary data.</text>
</comment>
<dbReference type="InterPro" id="IPR001298">
    <property type="entry name" value="Filamin/ABP280_rpt"/>
</dbReference>
<dbReference type="PROSITE" id="PS50194">
    <property type="entry name" value="FILAMIN_REPEAT"/>
    <property type="match status" value="15"/>
</dbReference>
<dbReference type="SUPFAM" id="SSF81296">
    <property type="entry name" value="E set domains"/>
    <property type="match status" value="14"/>
</dbReference>
<evidence type="ECO:0000313" key="5">
    <source>
        <dbReference type="EMBL" id="CAF1050514.1"/>
    </source>
</evidence>
<feature type="repeat" description="Filamin" evidence="3">
    <location>
        <begin position="362"/>
        <end position="455"/>
    </location>
</feature>
<feature type="region of interest" description="Disordered" evidence="4">
    <location>
        <begin position="1511"/>
        <end position="1552"/>
    </location>
</feature>
<dbReference type="OrthoDB" id="18740at2759"/>
<dbReference type="SMART" id="SM00557">
    <property type="entry name" value="IG_FLMN"/>
    <property type="match status" value="12"/>
</dbReference>
<feature type="repeat" description="Filamin" evidence="3">
    <location>
        <begin position="1297"/>
        <end position="1376"/>
    </location>
</feature>
<protein>
    <submittedName>
        <fullName evidence="5">Uncharacterized protein</fullName>
    </submittedName>
</protein>
<feature type="repeat" description="Filamin" evidence="3">
    <location>
        <begin position="1638"/>
        <end position="1731"/>
    </location>
</feature>
<comment type="similarity">
    <text evidence="1">Belongs to the filamin family.</text>
</comment>
<evidence type="ECO:0000256" key="3">
    <source>
        <dbReference type="PROSITE-ProRule" id="PRU00087"/>
    </source>
</evidence>
<feature type="compositionally biased region" description="Acidic residues" evidence="4">
    <location>
        <begin position="1100"/>
        <end position="1115"/>
    </location>
</feature>
<keyword evidence="2" id="KW-0677">Repeat</keyword>
<feature type="repeat" description="Filamin" evidence="3">
    <location>
        <begin position="13"/>
        <end position="100"/>
    </location>
</feature>
<feature type="repeat" description="Filamin" evidence="3">
    <location>
        <begin position="543"/>
        <end position="637"/>
    </location>
</feature>
<evidence type="ECO:0000256" key="1">
    <source>
        <dbReference type="ARBA" id="ARBA00009238"/>
    </source>
</evidence>
<dbReference type="Proteomes" id="UP000663852">
    <property type="component" value="Unassembled WGS sequence"/>
</dbReference>
<feature type="repeat" description="Filamin" evidence="3">
    <location>
        <begin position="837"/>
        <end position="911"/>
    </location>
</feature>
<organism evidence="5 6">
    <name type="scientific">Adineta ricciae</name>
    <name type="common">Rotifer</name>
    <dbReference type="NCBI Taxonomy" id="249248"/>
    <lineage>
        <taxon>Eukaryota</taxon>
        <taxon>Metazoa</taxon>
        <taxon>Spiralia</taxon>
        <taxon>Gnathifera</taxon>
        <taxon>Rotifera</taxon>
        <taxon>Eurotatoria</taxon>
        <taxon>Bdelloidea</taxon>
        <taxon>Adinetida</taxon>
        <taxon>Adinetidae</taxon>
        <taxon>Adineta</taxon>
    </lineage>
</organism>
<feature type="repeat" description="Filamin" evidence="3">
    <location>
        <begin position="635"/>
        <end position="727"/>
    </location>
</feature>
<dbReference type="EMBL" id="CAJNOJ010000078">
    <property type="protein sequence ID" value="CAF1050514.1"/>
    <property type="molecule type" value="Genomic_DNA"/>
</dbReference>
<dbReference type="GO" id="GO:0051015">
    <property type="term" value="F:actin filament binding"/>
    <property type="evidence" value="ECO:0007669"/>
    <property type="project" value="InterPro"/>
</dbReference>
<evidence type="ECO:0000256" key="4">
    <source>
        <dbReference type="SAM" id="MobiDB-lite"/>
    </source>
</evidence>
<dbReference type="Gene3D" id="2.60.40.10">
    <property type="entry name" value="Immunoglobulins"/>
    <property type="match status" value="14"/>
</dbReference>
<feature type="repeat" description="Filamin" evidence="3">
    <location>
        <begin position="294"/>
        <end position="364"/>
    </location>
</feature>
<feature type="repeat" description="Filamin" evidence="3">
    <location>
        <begin position="1539"/>
        <end position="1640"/>
    </location>
</feature>
<proteinExistence type="inferred from homology"/>
<evidence type="ECO:0000256" key="2">
    <source>
        <dbReference type="ARBA" id="ARBA00022737"/>
    </source>
</evidence>
<feature type="repeat" description="Filamin" evidence="3">
    <location>
        <begin position="453"/>
        <end position="545"/>
    </location>
</feature>
<dbReference type="InterPro" id="IPR044801">
    <property type="entry name" value="Filamin"/>
</dbReference>
<dbReference type="GO" id="GO:0030036">
    <property type="term" value="P:actin cytoskeleton organization"/>
    <property type="evidence" value="ECO:0007669"/>
    <property type="project" value="InterPro"/>
</dbReference>